<proteinExistence type="inferred from homology"/>
<evidence type="ECO:0000256" key="4">
    <source>
        <dbReference type="ARBA" id="ARBA00022723"/>
    </source>
</evidence>
<dbReference type="EMBL" id="QJNS01000467">
    <property type="protein sequence ID" value="RYO77382.1"/>
    <property type="molecule type" value="Genomic_DNA"/>
</dbReference>
<dbReference type="SMART" id="SM00271">
    <property type="entry name" value="DnaJ"/>
    <property type="match status" value="1"/>
</dbReference>
<dbReference type="SUPFAM" id="SSF46565">
    <property type="entry name" value="Chaperone J-domain"/>
    <property type="match status" value="1"/>
</dbReference>
<evidence type="ECO:0000256" key="3">
    <source>
        <dbReference type="ARBA" id="ARBA00021797"/>
    </source>
</evidence>
<dbReference type="PROSITE" id="PS50076">
    <property type="entry name" value="DNAJ_2"/>
    <property type="match status" value="1"/>
</dbReference>
<feature type="region of interest" description="Disordered" evidence="6">
    <location>
        <begin position="119"/>
        <end position="146"/>
    </location>
</feature>
<feature type="compositionally biased region" description="Basic and acidic residues" evidence="6">
    <location>
        <begin position="229"/>
        <end position="238"/>
    </location>
</feature>
<evidence type="ECO:0000313" key="9">
    <source>
        <dbReference type="EMBL" id="RYO77382.1"/>
    </source>
</evidence>
<dbReference type="InterPro" id="IPR036671">
    <property type="entry name" value="DPH_MB_sf"/>
</dbReference>
<evidence type="ECO:0000256" key="1">
    <source>
        <dbReference type="ARBA" id="ARBA00003474"/>
    </source>
</evidence>
<dbReference type="InterPro" id="IPR050817">
    <property type="entry name" value="DjlA_DnaK_co-chaperone"/>
</dbReference>
<dbReference type="PROSITE" id="PS51074">
    <property type="entry name" value="DPH_MB"/>
    <property type="match status" value="1"/>
</dbReference>
<evidence type="ECO:0000256" key="6">
    <source>
        <dbReference type="SAM" id="MobiDB-lite"/>
    </source>
</evidence>
<comment type="similarity">
    <text evidence="2">Belongs to the DPH4 family.</text>
</comment>
<dbReference type="PRINTS" id="PR00625">
    <property type="entry name" value="JDOMAIN"/>
</dbReference>
<dbReference type="Proteomes" id="UP000294003">
    <property type="component" value="Unassembled WGS sequence"/>
</dbReference>
<keyword evidence="5" id="KW-0408">Iron</keyword>
<feature type="region of interest" description="Disordered" evidence="6">
    <location>
        <begin position="53"/>
        <end position="83"/>
    </location>
</feature>
<dbReference type="SUPFAM" id="SSF144217">
    <property type="entry name" value="CSL zinc finger"/>
    <property type="match status" value="1"/>
</dbReference>
<dbReference type="InterPro" id="IPR007872">
    <property type="entry name" value="DPH_MB_dom"/>
</dbReference>
<dbReference type="Gene3D" id="1.10.287.110">
    <property type="entry name" value="DnaJ domain"/>
    <property type="match status" value="1"/>
</dbReference>
<comment type="caution">
    <text evidence="9">The sequence shown here is derived from an EMBL/GenBank/DDBJ whole genome shotgun (WGS) entry which is preliminary data.</text>
</comment>
<evidence type="ECO:0000256" key="5">
    <source>
        <dbReference type="ARBA" id="ARBA00023004"/>
    </source>
</evidence>
<accession>A0ABY0GUM2</accession>
<dbReference type="InterPro" id="IPR001623">
    <property type="entry name" value="DnaJ_domain"/>
</dbReference>
<organism evidence="9 10">
    <name type="scientific">Monosporascus cannonballus</name>
    <dbReference type="NCBI Taxonomy" id="155416"/>
    <lineage>
        <taxon>Eukaryota</taxon>
        <taxon>Fungi</taxon>
        <taxon>Dikarya</taxon>
        <taxon>Ascomycota</taxon>
        <taxon>Pezizomycotina</taxon>
        <taxon>Sordariomycetes</taxon>
        <taxon>Xylariomycetidae</taxon>
        <taxon>Xylariales</taxon>
        <taxon>Xylariales incertae sedis</taxon>
        <taxon>Monosporascus</taxon>
    </lineage>
</organism>
<reference evidence="9 10" key="1">
    <citation type="submission" date="2018-06" db="EMBL/GenBank/DDBJ databases">
        <title>Complete Genomes of Monosporascus.</title>
        <authorList>
            <person name="Robinson A.J."/>
            <person name="Natvig D.O."/>
        </authorList>
    </citation>
    <scope>NUCLEOTIDE SEQUENCE [LARGE SCALE GENOMIC DNA]</scope>
    <source>
        <strain evidence="9 10">CBS 609.92</strain>
    </source>
</reference>
<evidence type="ECO:0000259" key="8">
    <source>
        <dbReference type="PROSITE" id="PS51074"/>
    </source>
</evidence>
<feature type="domain" description="DPH-type MB" evidence="8">
    <location>
        <begin position="152"/>
        <end position="215"/>
    </location>
</feature>
<evidence type="ECO:0000256" key="2">
    <source>
        <dbReference type="ARBA" id="ARBA00006169"/>
    </source>
</evidence>
<dbReference type="PANTHER" id="PTHR24074">
    <property type="entry name" value="CO-CHAPERONE PROTEIN DJLA"/>
    <property type="match status" value="1"/>
</dbReference>
<keyword evidence="10" id="KW-1185">Reference proteome</keyword>
<keyword evidence="4" id="KW-0479">Metal-binding</keyword>
<dbReference type="CDD" id="cd06257">
    <property type="entry name" value="DnaJ"/>
    <property type="match status" value="1"/>
</dbReference>
<dbReference type="Pfam" id="PF05207">
    <property type="entry name" value="Zn_ribbon_CSL"/>
    <property type="match status" value="1"/>
</dbReference>
<feature type="compositionally biased region" description="Low complexity" evidence="6">
    <location>
        <begin position="119"/>
        <end position="131"/>
    </location>
</feature>
<feature type="domain" description="J" evidence="7">
    <location>
        <begin position="18"/>
        <end position="114"/>
    </location>
</feature>
<name>A0ABY0GUM2_9PEZI</name>
<dbReference type="Gene3D" id="3.10.660.10">
    <property type="entry name" value="DPH Zinc finger"/>
    <property type="match status" value="1"/>
</dbReference>
<evidence type="ECO:0000259" key="7">
    <source>
        <dbReference type="PROSITE" id="PS50076"/>
    </source>
</evidence>
<protein>
    <recommendedName>
        <fullName evidence="3">Diphthamide biosynthesis protein 4</fullName>
    </recommendedName>
</protein>
<gene>
    <name evidence="9" type="ORF">DL762_009300</name>
</gene>
<comment type="function">
    <text evidence="1">Required for the first step of diphthamide biosynthesis, the transfer of 3-amino-3-carboxypropyl from S-adenosyl-L-methionine to a histidine residue. Diphthamide is a post-translational modification of histidine which occurs in elongation factor 2.</text>
</comment>
<dbReference type="InterPro" id="IPR036869">
    <property type="entry name" value="J_dom_sf"/>
</dbReference>
<evidence type="ECO:0000313" key="10">
    <source>
        <dbReference type="Proteomes" id="UP000294003"/>
    </source>
</evidence>
<sequence>MAQQNKWWSGSGGGGGPTLYEVLAITPKHLEGQPASAQAKAVKKAYHRALLRHHPDKAGGGGASNNSAARSPPVEKSNPSSSLSTAAMYTVDQIQEAYAVLSDGRRRAEYDRSLFLLRSSSPSSSPSTSRTAWGGDRAGRKSASATASFRTGVETVDLADLGFDERGGGVYYRACRCGNPRGYRFADADLEAFEDDGVLMVECLDCSLWLRVLFAPAGDGDGGEEDGDDGKREEEAVAKQRQQQNREVTGGGGGEGKGWKFNWSFSLGVSVGASASASAGPSGC</sequence>
<feature type="region of interest" description="Disordered" evidence="6">
    <location>
        <begin position="219"/>
        <end position="258"/>
    </location>
</feature>